<proteinExistence type="inferred from homology"/>
<accession>A0A1M7BZF8</accession>
<dbReference type="Gene3D" id="3.40.1740.10">
    <property type="entry name" value="VC0467-like"/>
    <property type="match status" value="1"/>
</dbReference>
<dbReference type="OrthoDB" id="9807486at2"/>
<keyword evidence="3" id="KW-1185">Reference proteome</keyword>
<organism evidence="2 3">
    <name type="scientific">Chitinophaga jiangningensis</name>
    <dbReference type="NCBI Taxonomy" id="1419482"/>
    <lineage>
        <taxon>Bacteria</taxon>
        <taxon>Pseudomonadati</taxon>
        <taxon>Bacteroidota</taxon>
        <taxon>Chitinophagia</taxon>
        <taxon>Chitinophagales</taxon>
        <taxon>Chitinophagaceae</taxon>
        <taxon>Chitinophaga</taxon>
    </lineage>
</organism>
<sequence length="142" mass="15852">MKAGDYLHSTALLDGSFFEGAMIYLTEYNENGAMGFVTNKLFPHHINELEEFKYSIPFPIHDGGPVDREHLFFVHQRPDLIPGGTHISGNNYLGGDFKIAMEHINTLKIDDTEITIFLGYCGWDAGDLEGEVAEGSWLVGEN</sequence>
<dbReference type="SUPFAM" id="SSF143456">
    <property type="entry name" value="VC0467-like"/>
    <property type="match status" value="1"/>
</dbReference>
<dbReference type="Proteomes" id="UP000184420">
    <property type="component" value="Unassembled WGS sequence"/>
</dbReference>
<dbReference type="PANTHER" id="PTHR30327:SF1">
    <property type="entry name" value="UPF0301 PROTEIN YQGE"/>
    <property type="match status" value="1"/>
</dbReference>
<protein>
    <submittedName>
        <fullName evidence="2">Putative transcriptional regulator</fullName>
    </submittedName>
</protein>
<reference evidence="2 3" key="1">
    <citation type="submission" date="2016-11" db="EMBL/GenBank/DDBJ databases">
        <authorList>
            <person name="Jaros S."/>
            <person name="Januszkiewicz K."/>
            <person name="Wedrychowicz H."/>
        </authorList>
    </citation>
    <scope>NUCLEOTIDE SEQUENCE [LARGE SCALE GENOMIC DNA]</scope>
    <source>
        <strain evidence="2 3">DSM 27406</strain>
    </source>
</reference>
<dbReference type="STRING" id="1419482.SAMN05444266_104136"/>
<dbReference type="RefSeq" id="WP_073080718.1">
    <property type="nucleotide sequence ID" value="NZ_FRBL01000004.1"/>
</dbReference>
<dbReference type="GO" id="GO:0005829">
    <property type="term" value="C:cytosol"/>
    <property type="evidence" value="ECO:0007669"/>
    <property type="project" value="TreeGrafter"/>
</dbReference>
<dbReference type="Pfam" id="PF02622">
    <property type="entry name" value="DUF179"/>
    <property type="match status" value="1"/>
</dbReference>
<dbReference type="PANTHER" id="PTHR30327">
    <property type="entry name" value="UNCHARACTERIZED PROTEIN YQGE"/>
    <property type="match status" value="1"/>
</dbReference>
<comment type="similarity">
    <text evidence="1">Belongs to the UPF0301 (AlgH) family.</text>
</comment>
<evidence type="ECO:0000313" key="2">
    <source>
        <dbReference type="EMBL" id="SHL60334.1"/>
    </source>
</evidence>
<dbReference type="AlphaFoldDB" id="A0A1M7BZF8"/>
<dbReference type="InterPro" id="IPR003774">
    <property type="entry name" value="AlgH-like"/>
</dbReference>
<evidence type="ECO:0000313" key="3">
    <source>
        <dbReference type="Proteomes" id="UP000184420"/>
    </source>
</evidence>
<gene>
    <name evidence="2" type="ORF">SAMN05444266_104136</name>
</gene>
<evidence type="ECO:0000256" key="1">
    <source>
        <dbReference type="ARBA" id="ARBA00009600"/>
    </source>
</evidence>
<dbReference type="EMBL" id="FRBL01000004">
    <property type="protein sequence ID" value="SHL60334.1"/>
    <property type="molecule type" value="Genomic_DNA"/>
</dbReference>
<name>A0A1M7BZF8_9BACT</name>